<evidence type="ECO:0000313" key="1">
    <source>
        <dbReference type="EMBL" id="CAG7733404.1"/>
    </source>
</evidence>
<protein>
    <submittedName>
        <fullName evidence="1">Uncharacterized protein</fullName>
    </submittedName>
</protein>
<proteinExistence type="predicted"/>
<evidence type="ECO:0000313" key="2">
    <source>
        <dbReference type="Proteomes" id="UP000708208"/>
    </source>
</evidence>
<reference evidence="1" key="1">
    <citation type="submission" date="2021-06" db="EMBL/GenBank/DDBJ databases">
        <authorList>
            <person name="Hodson N. C."/>
            <person name="Mongue J. A."/>
            <person name="Jaron S. K."/>
        </authorList>
    </citation>
    <scope>NUCLEOTIDE SEQUENCE</scope>
</reference>
<dbReference type="AlphaFoldDB" id="A0A8J2KD02"/>
<keyword evidence="2" id="KW-1185">Reference proteome</keyword>
<name>A0A8J2KD02_9HEXA</name>
<feature type="non-terminal residue" evidence="1">
    <location>
        <position position="1"/>
    </location>
</feature>
<comment type="caution">
    <text evidence="1">The sequence shown here is derived from an EMBL/GenBank/DDBJ whole genome shotgun (WGS) entry which is preliminary data.</text>
</comment>
<dbReference type="Proteomes" id="UP000708208">
    <property type="component" value="Unassembled WGS sequence"/>
</dbReference>
<organism evidence="1 2">
    <name type="scientific">Allacma fusca</name>
    <dbReference type="NCBI Taxonomy" id="39272"/>
    <lineage>
        <taxon>Eukaryota</taxon>
        <taxon>Metazoa</taxon>
        <taxon>Ecdysozoa</taxon>
        <taxon>Arthropoda</taxon>
        <taxon>Hexapoda</taxon>
        <taxon>Collembola</taxon>
        <taxon>Symphypleona</taxon>
        <taxon>Sminthuridae</taxon>
        <taxon>Allacma</taxon>
    </lineage>
</organism>
<accession>A0A8J2KD02</accession>
<dbReference type="EMBL" id="CAJVCH010248522">
    <property type="protein sequence ID" value="CAG7733404.1"/>
    <property type="molecule type" value="Genomic_DNA"/>
</dbReference>
<gene>
    <name evidence="1" type="ORF">AFUS01_LOCUS21849</name>
</gene>
<sequence length="105" mass="11984">MFGYLGGRTGRDRLYDCHCELQLLDNPQAEICTSFDKISGRIVLTAFSKVYFKSLWIQLEGNATARFQTKIDNRMTNHLKTERFIPEENSDSGASVYLIGRSAQK</sequence>